<dbReference type="InterPro" id="IPR036300">
    <property type="entry name" value="MIR_dom_sf"/>
</dbReference>
<proteinExistence type="predicted"/>
<dbReference type="Pfam" id="PF01365">
    <property type="entry name" value="RYDR_ITPR"/>
    <property type="match status" value="1"/>
</dbReference>
<keyword evidence="5 10" id="KW-1133">Transmembrane helix</keyword>
<feature type="transmembrane region" description="Helical" evidence="10">
    <location>
        <begin position="2010"/>
        <end position="2029"/>
    </location>
</feature>
<dbReference type="Pfam" id="PF08709">
    <property type="entry name" value="Ins145_P3_rec"/>
    <property type="match status" value="1"/>
</dbReference>
<sequence>MAGFVGSEIPLYEGDIIKLFCHCKIEGFINALTPSSKYSCVTVLPLQPASNVHFASFQVLAEKYDVITSPLEVSEVSQLSRDFPCCSLVYGRKVKLLHVASKMYFSVDLSSNSTIKNVKLVEDFEEKTCVFRILPSETNKHAGEDVLSLDKIKLKSVSDKMHYVFSAFNPLMSRYELKVAATHSIFEISLQSRNNMTLPHKAVRGCDVVMLFNHKCESYLAGREFYDEIKENTVTEVGARQKKLVHGIQKAPSLSFNCYWQLEKAETPHNSDHFEYGDHCRIKHLLTGQYLSVALTQQEKVHVSLKKLEAAMIEDETQFCLLPVLGKEGCITKGSCVEIKHNKLGKKISIPTIIYECGPSSMGNTEWLKVGLEDNHQYFCVEEVNPDFIHECYHMSGVIAVLKNYLQKFKDDSTPPSFDEPLDVLNRLLEWLNVEGRAVARANMLRMSQGVDLLLCFYDVPHKDLKRKISVVLQAFLDPAVKKNHRYLANDRFLDILFKQINHKIGVEEVLSSLVEIESTVTAKVVNKFAKNTSVFNQINKNMDTSILDFLSTLCVTAGKPNQVLQNAIFEKIITKDHFIHTEVIEKDSAITNIRFTGPPEIAGCLMSDICSKEKYSIHMENCVFFIAQLKLLSRICKGANIKCIRHIQKLVTFEEALFLINNYNLHPLLRSAYLGFVVSVYVDPNVEESKADVDNMWHIFHWNMVSENSLKTACIADRHDLVSDGSKVLKVQSSIESFLKNFKYENYLMEGNIEVLSQVLSVLEPLILNGFYWNNPTDVAKFLTDIISKESNNQKVLCAKRKAVHSLHLLFKMLSYIALARFLYDFKLLRKDLHVEEIIESRYSYLPVNESLAALLSQQVPDYQLNEQTITQACSRLKYVFQNDGYVCFDVATEDGKNLVETLIDLMKYDIYDLRLSSALLLFDIFQKENILFRNAETSCLITTDCSKEFSKLMIQYGCFSDDKHPDDSCSSDIDDTCSSDIDDTCSLNNHDKKPKKVLLKLLQGQAIEGPVHEKVASFLNDTKIKCMIDGDETQPHSYYQKIVFSAVAFSAIFEYIQLFYSTDSNEQVPLMKLSCNCLQAIARRNHQVQSKLFLKFIDFVDARIAIAPLARLMTETLSGNHLLCLQLSEGTITHLYMVAATSSNVEHCEFFTTLETIIKPYKWSKLDNGVPLLMKNYQTLIAKVVLKHIQEQFYPLLLKSTQEERLTALKDTCDYKCLQLLAVSDLLASVAEGPCQHAEDICQDIFSLDDLVNVMSNPDIKFHNKKPFARIMNEGYINTERESLLSIAELSKISAFWGHLEECAQLVKMMHNNLSQNHVELNHVKIKVRILFSQHSSFAELEERNKKEFDDVMEYNGKFILVSSLLSYLIEGLIPLVTSICSQLCIDYSSELPDQPSSSLLTAPNVTVLKKFTDSLLILIQQHPEAFFTMPEMTPYWTKFIDSVVNMMPIDQQGWQEQLNAVRETVLANEDFYISTDLKNVGKDLADEISLNDDFQTFIHNFKAAYECNAKTDQENFHHEDFTRTSFQELVLFSGYDFNIKAEKLLDFINVSYKQLQKPLTSDERSNIDFAVLASLHILCDLVPRIDSDLLILELVKKVIAFLAHPKDKIAIQVFEFFRLLLYNCSETAQHYICITIMQEETKFFDRLYKLLTNFIASIGSRPIESVRETDHKTAIFMQGMSDEEEETDFCGHQQRNVQLHTIERARQPETSESGAIKGAGIVLDVVSYLCDGQNFEMQNLLRKQEEAAFFSVNIVGLVAELFEKLAKNFSENTISSLKTAIQALIEVCAGNFGNQEVAFKGQVIDSINIILLMKMDDPQKENELIKVKASALELLEVIVEETSWESKNLAQRIAQDLSMKGLVSTITEFWDIYNKTKKRKDKSLAKIAERAMFRGYHVYKRIWGQLSEVSEEMQHHLGKTKCIEVNYETKFNDKILMKVHFPFYQEELTKTEKKIVQDNIKRDSPEAKVKDLLNWMESMKRNLKHREKLKQKWYLHLAVAVPRIRNFLLIVLTLLLNLFVVLLLEIPDKRSNTTADYMIADPVGASWFSDILIYILGSFHIILSIWMVIEYFVNEYPNILFLSYFVGLLLDFFKWIFYSIEKKGSENSQQIDFSEFESFFKQHFQVYFFNFRPLYCIVFLVCSIVAMGYEGYFYCGCILYAFLNNNVLQQVLIAISKSAAQLISVALLALGILLVFAVISFVFLHDFFDNENLFCRTLFECYISVTREGLLDTIGTILPVKYMGQTEPSFKIYAVKSIFDLAFFIIITTLGLNIVIAILVDRFSELRSEREKVNQDKQTYCFICGIDSDTFERKGKGFENHVIHDHHMWNYVYYMLYLDSMDAKDHNAIEKYVYECIKDKDIGFFPLRQAEVLGGRVDDAAIQKS</sequence>
<evidence type="ECO:0000256" key="5">
    <source>
        <dbReference type="ARBA" id="ARBA00022989"/>
    </source>
</evidence>
<evidence type="ECO:0000313" key="13">
    <source>
        <dbReference type="Proteomes" id="UP000007879"/>
    </source>
</evidence>
<reference evidence="13" key="1">
    <citation type="journal article" date="2010" name="Nature">
        <title>The Amphimedon queenslandica genome and the evolution of animal complexity.</title>
        <authorList>
            <person name="Srivastava M."/>
            <person name="Simakov O."/>
            <person name="Chapman J."/>
            <person name="Fahey B."/>
            <person name="Gauthier M.E."/>
            <person name="Mitros T."/>
            <person name="Richards G.S."/>
            <person name="Conaco C."/>
            <person name="Dacre M."/>
            <person name="Hellsten U."/>
            <person name="Larroux C."/>
            <person name="Putnam N.H."/>
            <person name="Stanke M."/>
            <person name="Adamska M."/>
            <person name="Darling A."/>
            <person name="Degnan S.M."/>
            <person name="Oakley T.H."/>
            <person name="Plachetzki D.C."/>
            <person name="Zhai Y."/>
            <person name="Adamski M."/>
            <person name="Calcino A."/>
            <person name="Cummins S.F."/>
            <person name="Goodstein D.M."/>
            <person name="Harris C."/>
            <person name="Jackson D.J."/>
            <person name="Leys S.P."/>
            <person name="Shu S."/>
            <person name="Woodcroft B.J."/>
            <person name="Vervoort M."/>
            <person name="Kosik K.S."/>
            <person name="Manning G."/>
            <person name="Degnan B.M."/>
            <person name="Rokhsar D.S."/>
        </authorList>
    </citation>
    <scope>NUCLEOTIDE SEQUENCE [LARGE SCALE GENOMIC DNA]</scope>
</reference>
<evidence type="ECO:0000313" key="12">
    <source>
        <dbReference type="EnsemblMetazoa" id="XP_019853843.1"/>
    </source>
</evidence>
<feature type="transmembrane region" description="Helical" evidence="10">
    <location>
        <begin position="2050"/>
        <end position="2072"/>
    </location>
</feature>
<dbReference type="PROSITE" id="PS50919">
    <property type="entry name" value="MIR"/>
    <property type="match status" value="1"/>
</dbReference>
<dbReference type="InterPro" id="IPR014821">
    <property type="entry name" value="Ins145_P3_rcpt"/>
</dbReference>
<keyword evidence="2" id="KW-0813">Transport</keyword>
<evidence type="ECO:0000259" key="11">
    <source>
        <dbReference type="PROSITE" id="PS50919"/>
    </source>
</evidence>
<dbReference type="InterPro" id="IPR015925">
    <property type="entry name" value="Ryanodine_IP3_receptor"/>
</dbReference>
<dbReference type="Gene3D" id="1.10.287.70">
    <property type="match status" value="1"/>
</dbReference>
<evidence type="ECO:0000256" key="10">
    <source>
        <dbReference type="SAM" id="Phobius"/>
    </source>
</evidence>
<keyword evidence="13" id="KW-1185">Reference proteome</keyword>
<feature type="transmembrane region" description="Helical" evidence="10">
    <location>
        <begin position="2261"/>
        <end position="2283"/>
    </location>
</feature>
<feature type="transmembrane region" description="Helical" evidence="10">
    <location>
        <begin position="2155"/>
        <end position="2178"/>
    </location>
</feature>
<accession>A0AAN0JAY4</accession>
<keyword evidence="3 10" id="KW-0812">Transmembrane</keyword>
<name>A0AAN0JAY4_AMPQE</name>
<evidence type="ECO:0000256" key="8">
    <source>
        <dbReference type="ARBA" id="ARBA00023286"/>
    </source>
</evidence>
<feature type="transmembrane region" description="Helical" evidence="10">
    <location>
        <begin position="2129"/>
        <end position="2149"/>
    </location>
</feature>
<dbReference type="RefSeq" id="XP_019853843.1">
    <property type="nucleotide sequence ID" value="XM_019998284.1"/>
</dbReference>
<evidence type="ECO:0000256" key="6">
    <source>
        <dbReference type="ARBA" id="ARBA00023065"/>
    </source>
</evidence>
<dbReference type="Pfam" id="PF08454">
    <property type="entry name" value="RIH_assoc"/>
    <property type="match status" value="1"/>
</dbReference>
<dbReference type="KEGG" id="aqu:109583103"/>
<dbReference type="Gene3D" id="2.80.10.50">
    <property type="match status" value="2"/>
</dbReference>
<dbReference type="PANTHER" id="PTHR13715:SF99">
    <property type="entry name" value="INOSITOL 1,4,5-TRISPHOSPHATE RECEPTOR-LIKE PROTEIN A"/>
    <property type="match status" value="1"/>
</dbReference>
<dbReference type="EnsemblMetazoa" id="XM_019998284.1">
    <property type="protein sequence ID" value="XP_019853843.1"/>
    <property type="gene ID" value="LOC109583103"/>
</dbReference>
<dbReference type="InterPro" id="IPR000699">
    <property type="entry name" value="RIH_dom"/>
</dbReference>
<evidence type="ECO:0000256" key="7">
    <source>
        <dbReference type="ARBA" id="ARBA00023136"/>
    </source>
</evidence>
<keyword evidence="4" id="KW-0677">Repeat</keyword>
<dbReference type="GeneID" id="109583103"/>
<dbReference type="GO" id="GO:0012505">
    <property type="term" value="C:endomembrane system"/>
    <property type="evidence" value="ECO:0007669"/>
    <property type="project" value="UniProtKB-SubCell"/>
</dbReference>
<keyword evidence="6" id="KW-0406">Ion transport</keyword>
<dbReference type="Proteomes" id="UP000007879">
    <property type="component" value="Unassembled WGS sequence"/>
</dbReference>
<comment type="subcellular location">
    <subcellularLocation>
        <location evidence="1">Endomembrane system</location>
        <topology evidence="1">Multi-pass membrane protein</topology>
    </subcellularLocation>
</comment>
<dbReference type="CDD" id="cd23280">
    <property type="entry name" value="beta-trefoil_MIR_itr-1-like"/>
    <property type="match status" value="1"/>
</dbReference>
<evidence type="ECO:0000256" key="3">
    <source>
        <dbReference type="ARBA" id="ARBA00022692"/>
    </source>
</evidence>
<evidence type="ECO:0000256" key="1">
    <source>
        <dbReference type="ARBA" id="ARBA00004127"/>
    </source>
</evidence>
<feature type="domain" description="MIR" evidence="11">
    <location>
        <begin position="271"/>
        <end position="324"/>
    </location>
</feature>
<dbReference type="GO" id="GO:0005262">
    <property type="term" value="F:calcium channel activity"/>
    <property type="evidence" value="ECO:0007669"/>
    <property type="project" value="InterPro"/>
</dbReference>
<reference evidence="12" key="2">
    <citation type="submission" date="2024-06" db="UniProtKB">
        <authorList>
            <consortium name="EnsemblMetazoa"/>
        </authorList>
    </citation>
    <scope>IDENTIFICATION</scope>
</reference>
<dbReference type="InterPro" id="IPR016093">
    <property type="entry name" value="MIR_motif"/>
</dbReference>
<keyword evidence="8" id="KW-1071">Ligand-gated ion channel</keyword>
<evidence type="ECO:0000256" key="9">
    <source>
        <dbReference type="ARBA" id="ARBA00023303"/>
    </source>
</evidence>
<keyword evidence="9" id="KW-0407">Ion channel</keyword>
<dbReference type="GO" id="GO:0016020">
    <property type="term" value="C:membrane"/>
    <property type="evidence" value="ECO:0007669"/>
    <property type="project" value="InterPro"/>
</dbReference>
<feature type="transmembrane region" description="Helical" evidence="10">
    <location>
        <begin position="2084"/>
        <end position="2103"/>
    </location>
</feature>
<keyword evidence="7 10" id="KW-0472">Membrane</keyword>
<dbReference type="PANTHER" id="PTHR13715">
    <property type="entry name" value="RYANODINE RECEPTOR AND IP3 RECEPTOR"/>
    <property type="match status" value="1"/>
</dbReference>
<evidence type="ECO:0000256" key="4">
    <source>
        <dbReference type="ARBA" id="ARBA00022737"/>
    </source>
</evidence>
<feature type="transmembrane region" description="Helical" evidence="10">
    <location>
        <begin position="2185"/>
        <end position="2207"/>
    </location>
</feature>
<dbReference type="SUPFAM" id="SSF82109">
    <property type="entry name" value="MIR domain"/>
    <property type="match status" value="1"/>
</dbReference>
<evidence type="ECO:0000256" key="2">
    <source>
        <dbReference type="ARBA" id="ARBA00022448"/>
    </source>
</evidence>
<organism evidence="12 13">
    <name type="scientific">Amphimedon queenslandica</name>
    <name type="common">Sponge</name>
    <dbReference type="NCBI Taxonomy" id="400682"/>
    <lineage>
        <taxon>Eukaryota</taxon>
        <taxon>Metazoa</taxon>
        <taxon>Porifera</taxon>
        <taxon>Demospongiae</taxon>
        <taxon>Heteroscleromorpha</taxon>
        <taxon>Haplosclerida</taxon>
        <taxon>Niphatidae</taxon>
        <taxon>Amphimedon</taxon>
    </lineage>
</organism>
<protein>
    <recommendedName>
        <fullName evidence="11">MIR domain-containing protein</fullName>
    </recommendedName>
</protein>
<dbReference type="InterPro" id="IPR013662">
    <property type="entry name" value="RIH_assoc-dom"/>
</dbReference>